<sequence length="596" mass="65744">MPIMQKIIHNLPKILRGHKPCSSNNVHTSFPSSPLQNADSTDHSKENKLLCARSPGHVRVFSWLPGVNPQRFCDHFYFVLDKSEREFGQRNRWQSNREEGSASQAFGWGTAVVVAIQLCRALSVAKFPDSDSKSGNRSPLLTAAQLLPAPRFSHGIAKNILSDSEGDGDSDIESSTSFSVSFDETSDDTASQSAASQTATSLSEDESEEQKTAKVHHQSTTPAEDVIIPTLKVALSCLDEAYQRTQGRVETMIGVQYARIGNYDKAVEHFKVGCKLGYSKAQFNLGLCFELGKGVKSDMSKAAELYQQAAQQGHPLAIYNLGVYSCHGFGGIPQDEKEGVSLMEKAAAGGVVLADSFLGSYYLQARNRNIHKAIFHLKRAAEEEDTESQYLLGLCYEQGWGVHSNKRKAAQLYHKSAEKGYPLAIYSMGLYYEKGLGGVIKDRKQAKKYYIAASESGLDLAKEKLEMFSKSEVQTKPDRDGSGDTCIKTAELVPGSTLRFHQKSNSLHTSNSEPVLQCNVNETQTAEKTTNIPKLSYLSLILPSLLNTGRVRIGDASGDIRQDRNENRVNFQVGDEDEIAPSSWQKEHWETLQLVV</sequence>
<organism evidence="2 3">
    <name type="scientific">Holothuria leucospilota</name>
    <name type="common">Black long sea cucumber</name>
    <name type="synonym">Mertensiothuria leucospilota</name>
    <dbReference type="NCBI Taxonomy" id="206669"/>
    <lineage>
        <taxon>Eukaryota</taxon>
        <taxon>Metazoa</taxon>
        <taxon>Echinodermata</taxon>
        <taxon>Eleutherozoa</taxon>
        <taxon>Echinozoa</taxon>
        <taxon>Holothuroidea</taxon>
        <taxon>Aspidochirotacea</taxon>
        <taxon>Aspidochirotida</taxon>
        <taxon>Holothuriidae</taxon>
        <taxon>Holothuria</taxon>
    </lineage>
</organism>
<protein>
    <submittedName>
        <fullName evidence="2">Death ligand signal enhancer</fullName>
    </submittedName>
</protein>
<comment type="caution">
    <text evidence="2">The sequence shown here is derived from an EMBL/GenBank/DDBJ whole genome shotgun (WGS) entry which is preliminary data.</text>
</comment>
<keyword evidence="3" id="KW-1185">Reference proteome</keyword>
<dbReference type="SUPFAM" id="SSF81901">
    <property type="entry name" value="HCP-like"/>
    <property type="match status" value="2"/>
</dbReference>
<dbReference type="Pfam" id="PF08238">
    <property type="entry name" value="Sel1"/>
    <property type="match status" value="6"/>
</dbReference>
<gene>
    <name evidence="2" type="ORF">HOLleu_30721</name>
</gene>
<accession>A0A9Q1BKV8</accession>
<dbReference type="PANTHER" id="PTHR45011:SF1">
    <property type="entry name" value="DAP3-BINDING CELL DEATH ENHANCER 1"/>
    <property type="match status" value="1"/>
</dbReference>
<evidence type="ECO:0000256" key="1">
    <source>
        <dbReference type="SAM" id="MobiDB-lite"/>
    </source>
</evidence>
<dbReference type="InterPro" id="IPR052748">
    <property type="entry name" value="ISR_Activator"/>
</dbReference>
<dbReference type="SMART" id="SM00671">
    <property type="entry name" value="SEL1"/>
    <property type="match status" value="6"/>
</dbReference>
<dbReference type="InterPro" id="IPR006597">
    <property type="entry name" value="Sel1-like"/>
</dbReference>
<dbReference type="Proteomes" id="UP001152320">
    <property type="component" value="Chromosome 15"/>
</dbReference>
<dbReference type="InterPro" id="IPR011990">
    <property type="entry name" value="TPR-like_helical_dom_sf"/>
</dbReference>
<name>A0A9Q1BKV8_HOLLE</name>
<proteinExistence type="predicted"/>
<dbReference type="AlphaFoldDB" id="A0A9Q1BKV8"/>
<feature type="compositionally biased region" description="Low complexity" evidence="1">
    <location>
        <begin position="188"/>
        <end position="201"/>
    </location>
</feature>
<reference evidence="2" key="1">
    <citation type="submission" date="2021-10" db="EMBL/GenBank/DDBJ databases">
        <title>Tropical sea cucumber genome reveals ecological adaptation and Cuvierian tubules defense mechanism.</title>
        <authorList>
            <person name="Chen T."/>
        </authorList>
    </citation>
    <scope>NUCLEOTIDE SEQUENCE</scope>
    <source>
        <strain evidence="2">Nanhai2018</strain>
        <tissue evidence="2">Muscle</tissue>
    </source>
</reference>
<dbReference type="Gene3D" id="1.25.40.10">
    <property type="entry name" value="Tetratricopeptide repeat domain"/>
    <property type="match status" value="2"/>
</dbReference>
<evidence type="ECO:0000313" key="3">
    <source>
        <dbReference type="Proteomes" id="UP001152320"/>
    </source>
</evidence>
<evidence type="ECO:0000313" key="2">
    <source>
        <dbReference type="EMBL" id="KAJ8028478.1"/>
    </source>
</evidence>
<dbReference type="OrthoDB" id="2384430at2759"/>
<dbReference type="PANTHER" id="PTHR45011">
    <property type="entry name" value="DAP3-BINDING CELL DEATH ENHANCER 1"/>
    <property type="match status" value="1"/>
</dbReference>
<dbReference type="EMBL" id="JAIZAY010000015">
    <property type="protein sequence ID" value="KAJ8028478.1"/>
    <property type="molecule type" value="Genomic_DNA"/>
</dbReference>
<feature type="region of interest" description="Disordered" evidence="1">
    <location>
        <begin position="159"/>
        <end position="221"/>
    </location>
</feature>